<sequence length="152" mass="17329">MPLDLNDHHFKPQTQAAFMTRDLTEQNLAIVDAHIKGEGRDPSSVMSLYADDIVLDMPTRGITLRGKAAIEANYRRMFGAMELISMTPIERFATFDRVIDDCVARFKLVREGFDNAPYPIGSTIDLRLLHVFHMKDGKIARETVFEGWTRID</sequence>
<dbReference type="AlphaFoldDB" id="A0A918UZ51"/>
<reference evidence="2" key="2">
    <citation type="submission" date="2020-09" db="EMBL/GenBank/DDBJ databases">
        <authorList>
            <person name="Sun Q."/>
            <person name="Kim S."/>
        </authorList>
    </citation>
    <scope>NUCLEOTIDE SEQUENCE</scope>
    <source>
        <strain evidence="2">KCTC 32296</strain>
    </source>
</reference>
<dbReference type="Proteomes" id="UP000662572">
    <property type="component" value="Unassembled WGS sequence"/>
</dbReference>
<dbReference type="Gene3D" id="3.10.450.50">
    <property type="match status" value="1"/>
</dbReference>
<feature type="domain" description="SnoaL-like" evidence="1">
    <location>
        <begin position="39"/>
        <end position="141"/>
    </location>
</feature>
<protein>
    <recommendedName>
        <fullName evidence="1">SnoaL-like domain-containing protein</fullName>
    </recommendedName>
</protein>
<keyword evidence="3" id="KW-1185">Reference proteome</keyword>
<evidence type="ECO:0000313" key="3">
    <source>
        <dbReference type="Proteomes" id="UP000662572"/>
    </source>
</evidence>
<dbReference type="SUPFAM" id="SSF54427">
    <property type="entry name" value="NTF2-like"/>
    <property type="match status" value="1"/>
</dbReference>
<dbReference type="EMBL" id="BMZB01000010">
    <property type="protein sequence ID" value="GGZ46028.1"/>
    <property type="molecule type" value="Genomic_DNA"/>
</dbReference>
<dbReference type="InterPro" id="IPR037401">
    <property type="entry name" value="SnoaL-like"/>
</dbReference>
<evidence type="ECO:0000313" key="2">
    <source>
        <dbReference type="EMBL" id="GGZ46028.1"/>
    </source>
</evidence>
<comment type="caution">
    <text evidence="2">The sequence shown here is derived from an EMBL/GenBank/DDBJ whole genome shotgun (WGS) entry which is preliminary data.</text>
</comment>
<proteinExistence type="predicted"/>
<gene>
    <name evidence="2" type="ORF">GCM10011273_35840</name>
</gene>
<dbReference type="Pfam" id="PF12680">
    <property type="entry name" value="SnoaL_2"/>
    <property type="match status" value="1"/>
</dbReference>
<reference evidence="2" key="1">
    <citation type="journal article" date="2014" name="Int. J. Syst. Evol. Microbiol.">
        <title>Complete genome sequence of Corynebacterium casei LMG S-19264T (=DSM 44701T), isolated from a smear-ripened cheese.</title>
        <authorList>
            <consortium name="US DOE Joint Genome Institute (JGI-PGF)"/>
            <person name="Walter F."/>
            <person name="Albersmeier A."/>
            <person name="Kalinowski J."/>
            <person name="Ruckert C."/>
        </authorList>
    </citation>
    <scope>NUCLEOTIDE SEQUENCE</scope>
    <source>
        <strain evidence="2">KCTC 32296</strain>
    </source>
</reference>
<evidence type="ECO:0000259" key="1">
    <source>
        <dbReference type="Pfam" id="PF12680"/>
    </source>
</evidence>
<dbReference type="InterPro" id="IPR032710">
    <property type="entry name" value="NTF2-like_dom_sf"/>
</dbReference>
<accession>A0A918UZ51</accession>
<dbReference type="RefSeq" id="WP_229807863.1">
    <property type="nucleotide sequence ID" value="NZ_BMZB01000010.1"/>
</dbReference>
<name>A0A918UZ51_9CAUL</name>
<organism evidence="2 3">
    <name type="scientific">Asticcacaulis endophyticus</name>
    <dbReference type="NCBI Taxonomy" id="1395890"/>
    <lineage>
        <taxon>Bacteria</taxon>
        <taxon>Pseudomonadati</taxon>
        <taxon>Pseudomonadota</taxon>
        <taxon>Alphaproteobacteria</taxon>
        <taxon>Caulobacterales</taxon>
        <taxon>Caulobacteraceae</taxon>
        <taxon>Asticcacaulis</taxon>
    </lineage>
</organism>